<proteinExistence type="predicted"/>
<evidence type="ECO:0000256" key="1">
    <source>
        <dbReference type="ARBA" id="ARBA00022679"/>
    </source>
</evidence>
<dbReference type="PANTHER" id="PTHR11364">
    <property type="entry name" value="THIOSULFATE SULFERTANSFERASE"/>
    <property type="match status" value="1"/>
</dbReference>
<feature type="domain" description="Rhodanese" evidence="3">
    <location>
        <begin position="160"/>
        <end position="266"/>
    </location>
</feature>
<evidence type="ECO:0000313" key="5">
    <source>
        <dbReference type="Proteomes" id="UP000030437"/>
    </source>
</evidence>
<dbReference type="PANTHER" id="PTHR11364:SF27">
    <property type="entry name" value="SULFURTRANSFERASE"/>
    <property type="match status" value="1"/>
</dbReference>
<dbReference type="InterPro" id="IPR036873">
    <property type="entry name" value="Rhodanese-like_dom_sf"/>
</dbReference>
<dbReference type="Gene3D" id="3.40.250.10">
    <property type="entry name" value="Rhodanese-like domain"/>
    <property type="match status" value="2"/>
</dbReference>
<keyword evidence="5" id="KW-1185">Reference proteome</keyword>
<evidence type="ECO:0000259" key="3">
    <source>
        <dbReference type="PROSITE" id="PS50206"/>
    </source>
</evidence>
<dbReference type="OrthoDB" id="9770030at2"/>
<keyword evidence="1 4" id="KW-0808">Transferase</keyword>
<reference evidence="4 5" key="1">
    <citation type="submission" date="2014-02" db="EMBL/GenBank/DDBJ databases">
        <title>Draft genome sequence of Lysinibacillus odysseyi NBRC 100172.</title>
        <authorList>
            <person name="Zhang F."/>
            <person name="Wang G."/>
            <person name="Zhang L."/>
        </authorList>
    </citation>
    <scope>NUCLEOTIDE SEQUENCE [LARGE SCALE GENOMIC DNA]</scope>
    <source>
        <strain evidence="4 5">NBRC 100172</strain>
    </source>
</reference>
<dbReference type="SUPFAM" id="SSF52821">
    <property type="entry name" value="Rhodanese/Cell cycle control phosphatase"/>
    <property type="match status" value="2"/>
</dbReference>
<dbReference type="SMART" id="SM00450">
    <property type="entry name" value="RHOD"/>
    <property type="match status" value="2"/>
</dbReference>
<dbReference type="AlphaFoldDB" id="A0A0A3IE23"/>
<feature type="domain" description="Rhodanese" evidence="3">
    <location>
        <begin position="15"/>
        <end position="129"/>
    </location>
</feature>
<name>A0A0A3IE23_9BACI</name>
<accession>A0A0A3IE23</accession>
<dbReference type="Pfam" id="PF00581">
    <property type="entry name" value="Rhodanese"/>
    <property type="match status" value="2"/>
</dbReference>
<dbReference type="CDD" id="cd01449">
    <property type="entry name" value="TST_Repeat_2"/>
    <property type="match status" value="1"/>
</dbReference>
<dbReference type="EMBL" id="JPVP01000060">
    <property type="protein sequence ID" value="KGR81700.1"/>
    <property type="molecule type" value="Genomic_DNA"/>
</dbReference>
<dbReference type="STRING" id="1220589.CD32_20360"/>
<dbReference type="GO" id="GO:0004792">
    <property type="term" value="F:thiosulfate-cyanide sulfurtransferase activity"/>
    <property type="evidence" value="ECO:0007669"/>
    <property type="project" value="TreeGrafter"/>
</dbReference>
<keyword evidence="2" id="KW-0677">Repeat</keyword>
<dbReference type="Proteomes" id="UP000030437">
    <property type="component" value="Unassembled WGS sequence"/>
</dbReference>
<dbReference type="InterPro" id="IPR001763">
    <property type="entry name" value="Rhodanese-like_dom"/>
</dbReference>
<gene>
    <name evidence="4" type="ORF">CD32_20360</name>
</gene>
<comment type="caution">
    <text evidence="4">The sequence shown here is derived from an EMBL/GenBank/DDBJ whole genome shotgun (WGS) entry which is preliminary data.</text>
</comment>
<sequence>MGNVFVTVEKVETPARFIDTRFNLTDALEGRKLYDKEHIAGAVYFDLEKDLSDMAKKEGRHPMPEKQQLHDLFEAAGLSLGDRIYIYDQGGTPFAPRAWWMLTYAGFTNVKIVNGGFEALKQAGYATTSNKESFDRTQLIPNWQENIYANRDFVKAVVDGEKSSVLLDARAAIRYRGEHEPIDPVAGHIPTAKNYDWEQVKDGSHLVVADNLEAVISKDQEVVVYCGSGVTASPLYTVLKEAGYENVKLYVGSFSDWITEHEAATGEE</sequence>
<evidence type="ECO:0000313" key="4">
    <source>
        <dbReference type="EMBL" id="KGR81700.1"/>
    </source>
</evidence>
<evidence type="ECO:0000256" key="2">
    <source>
        <dbReference type="ARBA" id="ARBA00022737"/>
    </source>
</evidence>
<dbReference type="CDD" id="cd01448">
    <property type="entry name" value="TST_Repeat_1"/>
    <property type="match status" value="1"/>
</dbReference>
<dbReference type="RefSeq" id="WP_036158409.1">
    <property type="nucleotide sequence ID" value="NZ_AVCX01000001.1"/>
</dbReference>
<dbReference type="eggNOG" id="COG2897">
    <property type="taxonomic scope" value="Bacteria"/>
</dbReference>
<dbReference type="InterPro" id="IPR045078">
    <property type="entry name" value="TST/MPST-like"/>
</dbReference>
<organism evidence="4 5">
    <name type="scientific">Lysinibacillus odysseyi 34hs-1 = NBRC 100172</name>
    <dbReference type="NCBI Taxonomy" id="1220589"/>
    <lineage>
        <taxon>Bacteria</taxon>
        <taxon>Bacillati</taxon>
        <taxon>Bacillota</taxon>
        <taxon>Bacilli</taxon>
        <taxon>Bacillales</taxon>
        <taxon>Bacillaceae</taxon>
        <taxon>Lysinibacillus</taxon>
    </lineage>
</organism>
<protein>
    <submittedName>
        <fullName evidence="4">Thiosulfate sulfurtransferase</fullName>
    </submittedName>
</protein>
<dbReference type="PROSITE" id="PS50206">
    <property type="entry name" value="RHODANESE_3"/>
    <property type="match status" value="2"/>
</dbReference>